<sequence length="223" mass="25853">MPSQHEEDLLIEFFLNKLSIVQGNCIEIGVNNFSPTGDIQCNTHKLLSEGWKGVWIDAFFDHPNVYKKFVTPENILEIFKDINSPDVVDFFSIDIDSTDWYVMQALLDSHYKFRLICTEVNGYHDKWADLIMPENHQRPTKSRCFGATLLAYQKLFLIKGYELVGVTSNGVNAFWVPKEDAALFEHAGDYDFHYRKTDIKNNWSRDHISDLYTTAEAQLFGLR</sequence>
<evidence type="ECO:0000313" key="1">
    <source>
        <dbReference type="EMBL" id="GLQ32234.1"/>
    </source>
</evidence>
<protein>
    <recommendedName>
        <fullName evidence="3">Methyltransferase FkbM domain-containing protein</fullName>
    </recommendedName>
</protein>
<dbReference type="AlphaFoldDB" id="A0AA37W8P3"/>
<evidence type="ECO:0008006" key="3">
    <source>
        <dbReference type="Google" id="ProtNLM"/>
    </source>
</evidence>
<accession>A0AA37W8P3</accession>
<comment type="caution">
    <text evidence="1">The sequence shown here is derived from an EMBL/GenBank/DDBJ whole genome shotgun (WGS) entry which is preliminary data.</text>
</comment>
<evidence type="ECO:0000313" key="2">
    <source>
        <dbReference type="Proteomes" id="UP001161389"/>
    </source>
</evidence>
<organism evidence="1 2">
    <name type="scientific">Litoribrevibacter albus</name>
    <dbReference type="NCBI Taxonomy" id="1473156"/>
    <lineage>
        <taxon>Bacteria</taxon>
        <taxon>Pseudomonadati</taxon>
        <taxon>Pseudomonadota</taxon>
        <taxon>Gammaproteobacteria</taxon>
        <taxon>Oceanospirillales</taxon>
        <taxon>Oceanospirillaceae</taxon>
        <taxon>Litoribrevibacter</taxon>
    </lineage>
</organism>
<dbReference type="Proteomes" id="UP001161389">
    <property type="component" value="Unassembled WGS sequence"/>
</dbReference>
<dbReference type="RefSeq" id="WP_284382153.1">
    <property type="nucleotide sequence ID" value="NZ_BSNM01000015.1"/>
</dbReference>
<keyword evidence="2" id="KW-1185">Reference proteome</keyword>
<reference evidence="1" key="2">
    <citation type="submission" date="2023-01" db="EMBL/GenBank/DDBJ databases">
        <title>Draft genome sequence of Litoribrevibacter albus strain NBRC 110071.</title>
        <authorList>
            <person name="Sun Q."/>
            <person name="Mori K."/>
        </authorList>
    </citation>
    <scope>NUCLEOTIDE SEQUENCE</scope>
    <source>
        <strain evidence="1">NBRC 110071</strain>
    </source>
</reference>
<dbReference type="EMBL" id="BSNM01000015">
    <property type="protein sequence ID" value="GLQ32234.1"/>
    <property type="molecule type" value="Genomic_DNA"/>
</dbReference>
<proteinExistence type="predicted"/>
<name>A0AA37W8P3_9GAMM</name>
<gene>
    <name evidence="1" type="ORF">GCM10007876_27130</name>
</gene>
<reference evidence="1" key="1">
    <citation type="journal article" date="2014" name="Int. J. Syst. Evol. Microbiol.">
        <title>Complete genome sequence of Corynebacterium casei LMG S-19264T (=DSM 44701T), isolated from a smear-ripened cheese.</title>
        <authorList>
            <consortium name="US DOE Joint Genome Institute (JGI-PGF)"/>
            <person name="Walter F."/>
            <person name="Albersmeier A."/>
            <person name="Kalinowski J."/>
            <person name="Ruckert C."/>
        </authorList>
    </citation>
    <scope>NUCLEOTIDE SEQUENCE</scope>
    <source>
        <strain evidence="1">NBRC 110071</strain>
    </source>
</reference>